<evidence type="ECO:0000313" key="3">
    <source>
        <dbReference type="EMBL" id="AXY77013.1"/>
    </source>
</evidence>
<gene>
    <name evidence="3" type="ORF">D3H65_24835</name>
</gene>
<keyword evidence="4" id="KW-1185">Reference proteome</keyword>
<dbReference type="SMART" id="SM00530">
    <property type="entry name" value="HTH_XRE"/>
    <property type="match status" value="1"/>
</dbReference>
<dbReference type="EMBL" id="CP032157">
    <property type="protein sequence ID" value="AXY77013.1"/>
    <property type="molecule type" value="Genomic_DNA"/>
</dbReference>
<dbReference type="InterPro" id="IPR010982">
    <property type="entry name" value="Lambda_DNA-bd_dom_sf"/>
</dbReference>
<dbReference type="InterPro" id="IPR050807">
    <property type="entry name" value="TransReg_Diox_bact_type"/>
</dbReference>
<dbReference type="Proteomes" id="UP000263900">
    <property type="component" value="Chromosome"/>
</dbReference>
<keyword evidence="1" id="KW-0238">DNA-binding</keyword>
<dbReference type="CDD" id="cd00093">
    <property type="entry name" value="HTH_XRE"/>
    <property type="match status" value="1"/>
</dbReference>
<protein>
    <submittedName>
        <fullName evidence="3">XRE family transcriptional regulator</fullName>
    </submittedName>
</protein>
<dbReference type="GO" id="GO:0003700">
    <property type="term" value="F:DNA-binding transcription factor activity"/>
    <property type="evidence" value="ECO:0007669"/>
    <property type="project" value="TreeGrafter"/>
</dbReference>
<sequence length="89" mass="9890">MNKTFTPVNIRNEAYNKAFGANLKRLRTAKKLSREALAAQAGIEPKQVYRIEVGESSPTIATVVTIATAMNLHPKKMFEFDFDFKSGGL</sequence>
<evidence type="ECO:0000313" key="4">
    <source>
        <dbReference type="Proteomes" id="UP000263900"/>
    </source>
</evidence>
<name>A0A3B7MUF1_9BACT</name>
<dbReference type="GO" id="GO:0003677">
    <property type="term" value="F:DNA binding"/>
    <property type="evidence" value="ECO:0007669"/>
    <property type="project" value="UniProtKB-KW"/>
</dbReference>
<proteinExistence type="predicted"/>
<evidence type="ECO:0000259" key="2">
    <source>
        <dbReference type="PROSITE" id="PS50943"/>
    </source>
</evidence>
<feature type="domain" description="HTH cro/C1-type" evidence="2">
    <location>
        <begin position="23"/>
        <end position="77"/>
    </location>
</feature>
<reference evidence="3 4" key="1">
    <citation type="submission" date="2018-09" db="EMBL/GenBank/DDBJ databases">
        <title>Genome sequencing of strain 6GH32-13.</title>
        <authorList>
            <person name="Weon H.-Y."/>
            <person name="Heo J."/>
            <person name="Kwon S.-W."/>
        </authorList>
    </citation>
    <scope>NUCLEOTIDE SEQUENCE [LARGE SCALE GENOMIC DNA]</scope>
    <source>
        <strain evidence="3 4">5GH32-13</strain>
    </source>
</reference>
<dbReference type="Pfam" id="PF01381">
    <property type="entry name" value="HTH_3"/>
    <property type="match status" value="1"/>
</dbReference>
<evidence type="ECO:0000256" key="1">
    <source>
        <dbReference type="ARBA" id="ARBA00023125"/>
    </source>
</evidence>
<dbReference type="Gene3D" id="1.10.260.40">
    <property type="entry name" value="lambda repressor-like DNA-binding domains"/>
    <property type="match status" value="1"/>
</dbReference>
<dbReference type="PROSITE" id="PS50943">
    <property type="entry name" value="HTH_CROC1"/>
    <property type="match status" value="1"/>
</dbReference>
<dbReference type="AlphaFoldDB" id="A0A3B7MUF1"/>
<organism evidence="3 4">
    <name type="scientific">Paraflavitalea soli</name>
    <dbReference type="NCBI Taxonomy" id="2315862"/>
    <lineage>
        <taxon>Bacteria</taxon>
        <taxon>Pseudomonadati</taxon>
        <taxon>Bacteroidota</taxon>
        <taxon>Chitinophagia</taxon>
        <taxon>Chitinophagales</taxon>
        <taxon>Chitinophagaceae</taxon>
        <taxon>Paraflavitalea</taxon>
    </lineage>
</organism>
<dbReference type="PANTHER" id="PTHR46797">
    <property type="entry name" value="HTH-TYPE TRANSCRIPTIONAL REGULATOR"/>
    <property type="match status" value="1"/>
</dbReference>
<dbReference type="GO" id="GO:0005829">
    <property type="term" value="C:cytosol"/>
    <property type="evidence" value="ECO:0007669"/>
    <property type="project" value="TreeGrafter"/>
</dbReference>
<dbReference type="InterPro" id="IPR001387">
    <property type="entry name" value="Cro/C1-type_HTH"/>
</dbReference>
<dbReference type="SUPFAM" id="SSF47413">
    <property type="entry name" value="lambda repressor-like DNA-binding domains"/>
    <property type="match status" value="1"/>
</dbReference>
<dbReference type="PANTHER" id="PTHR46797:SF1">
    <property type="entry name" value="METHYLPHOSPHONATE SYNTHASE"/>
    <property type="match status" value="1"/>
</dbReference>
<dbReference type="OrthoDB" id="680346at2"/>
<accession>A0A3B7MUF1</accession>
<dbReference type="KEGG" id="pseg:D3H65_24835"/>